<feature type="compositionally biased region" description="Basic residues" evidence="8">
    <location>
        <begin position="123"/>
        <end position="134"/>
    </location>
</feature>
<dbReference type="PRINTS" id="PR00616">
    <property type="entry name" value="CCAATSUBUNTB"/>
</dbReference>
<comment type="subunit">
    <text evidence="7">Heterotrimer.</text>
</comment>
<dbReference type="Pfam" id="PF02045">
    <property type="entry name" value="CBFB_NFYA"/>
    <property type="match status" value="1"/>
</dbReference>
<comment type="similarity">
    <text evidence="7">Belongs to the NFYA/HAP2 subunit family.</text>
</comment>
<proteinExistence type="inferred from homology"/>
<evidence type="ECO:0000256" key="3">
    <source>
        <dbReference type="ARBA" id="ARBA00023125"/>
    </source>
</evidence>
<evidence type="ECO:0000256" key="6">
    <source>
        <dbReference type="ARBA" id="ARBA00023242"/>
    </source>
</evidence>
<name>A0A7S4IJ25_9EUKA</name>
<protein>
    <recommendedName>
        <fullName evidence="7">Nuclear transcription factor Y subunit</fullName>
    </recommendedName>
</protein>
<evidence type="ECO:0000256" key="1">
    <source>
        <dbReference type="ARBA" id="ARBA00004123"/>
    </source>
</evidence>
<sequence length="206" mass="23534">MSDNQLPTRVNPLDNQTFQAQELANFSQAHGNDMSQEEHLLPFQDPKNYNEFLKPPHPMMIPYPLQQLPVQITPAYPRMPIPNESLEDPLYVNAKQYNRILKRREARAKLEAEYKLMKTRQPWLHKSRHKHATSRPRGPGGRFLSGGSSKSPSKKKLAEKKKNEEENSAAQPKAEPFYSNMNETGDQIDGSSFTSDNEPILPANIL</sequence>
<dbReference type="GO" id="GO:0016602">
    <property type="term" value="C:CCAAT-binding factor complex"/>
    <property type="evidence" value="ECO:0007669"/>
    <property type="project" value="InterPro"/>
</dbReference>
<dbReference type="GO" id="GO:0003677">
    <property type="term" value="F:DNA binding"/>
    <property type="evidence" value="ECO:0007669"/>
    <property type="project" value="UniProtKB-KW"/>
</dbReference>
<keyword evidence="3 7" id="KW-0238">DNA-binding</keyword>
<accession>A0A7S4IJ25</accession>
<dbReference type="EMBL" id="HBKP01018565">
    <property type="protein sequence ID" value="CAE2230971.1"/>
    <property type="molecule type" value="Transcribed_RNA"/>
</dbReference>
<dbReference type="SMART" id="SM00521">
    <property type="entry name" value="CBF"/>
    <property type="match status" value="1"/>
</dbReference>
<dbReference type="GO" id="GO:0003700">
    <property type="term" value="F:DNA-binding transcription factor activity"/>
    <property type="evidence" value="ECO:0007669"/>
    <property type="project" value="UniProtKB-UniRule"/>
</dbReference>
<dbReference type="InterPro" id="IPR001289">
    <property type="entry name" value="NFYA"/>
</dbReference>
<evidence type="ECO:0000256" key="7">
    <source>
        <dbReference type="RuleBase" id="RU367155"/>
    </source>
</evidence>
<dbReference type="PANTHER" id="PTHR12632">
    <property type="entry name" value="TRANSCRIPTION FACTOR NF-Y ALPHA-RELATED"/>
    <property type="match status" value="1"/>
</dbReference>
<dbReference type="PROSITE" id="PS51152">
    <property type="entry name" value="NFYA_HAP2_2"/>
    <property type="match status" value="1"/>
</dbReference>
<reference evidence="9" key="1">
    <citation type="submission" date="2021-01" db="EMBL/GenBank/DDBJ databases">
        <authorList>
            <person name="Corre E."/>
            <person name="Pelletier E."/>
            <person name="Niang G."/>
            <person name="Scheremetjew M."/>
            <person name="Finn R."/>
            <person name="Kale V."/>
            <person name="Holt S."/>
            <person name="Cochrane G."/>
            <person name="Meng A."/>
            <person name="Brown T."/>
            <person name="Cohen L."/>
        </authorList>
    </citation>
    <scope>NUCLEOTIDE SEQUENCE</scope>
    <source>
        <strain evidence="9">DIVA3 518/3/11/1/6</strain>
    </source>
</reference>
<keyword evidence="5 7" id="KW-0804">Transcription</keyword>
<keyword evidence="4" id="KW-0010">Activator</keyword>
<keyword evidence="2 7" id="KW-0805">Transcription regulation</keyword>
<dbReference type="Gene3D" id="6.10.250.2430">
    <property type="match status" value="1"/>
</dbReference>
<keyword evidence="6 7" id="KW-0539">Nucleus</keyword>
<evidence type="ECO:0000313" key="9">
    <source>
        <dbReference type="EMBL" id="CAE2230971.1"/>
    </source>
</evidence>
<evidence type="ECO:0000256" key="4">
    <source>
        <dbReference type="ARBA" id="ARBA00023159"/>
    </source>
</evidence>
<evidence type="ECO:0000256" key="5">
    <source>
        <dbReference type="ARBA" id="ARBA00023163"/>
    </source>
</evidence>
<comment type="function">
    <text evidence="7">Component of the sequence-specific heterotrimeric transcription factor (NF-Y) which specifically recognizes a 5'-CCAAT-3' box motif found in the promoters of its target genes.</text>
</comment>
<comment type="subcellular location">
    <subcellularLocation>
        <location evidence="1 7">Nucleus</location>
    </subcellularLocation>
</comment>
<feature type="compositionally biased region" description="Polar residues" evidence="8">
    <location>
        <begin position="179"/>
        <end position="197"/>
    </location>
</feature>
<feature type="region of interest" description="Disordered" evidence="8">
    <location>
        <begin position="121"/>
        <end position="206"/>
    </location>
</feature>
<evidence type="ECO:0000256" key="2">
    <source>
        <dbReference type="ARBA" id="ARBA00023015"/>
    </source>
</evidence>
<dbReference type="AlphaFoldDB" id="A0A7S4IJ25"/>
<dbReference type="PROSITE" id="PS00686">
    <property type="entry name" value="NFYA_HAP2_1"/>
    <property type="match status" value="1"/>
</dbReference>
<organism evidence="9">
    <name type="scientific">Vannella robusta</name>
    <dbReference type="NCBI Taxonomy" id="1487602"/>
    <lineage>
        <taxon>Eukaryota</taxon>
        <taxon>Amoebozoa</taxon>
        <taxon>Discosea</taxon>
        <taxon>Flabellinia</taxon>
        <taxon>Vannellidae</taxon>
        <taxon>Vannella</taxon>
    </lineage>
</organism>
<evidence type="ECO:0000256" key="8">
    <source>
        <dbReference type="SAM" id="MobiDB-lite"/>
    </source>
</evidence>
<gene>
    <name evidence="9" type="ORF">VSP0166_LOCUS13169</name>
</gene>
<dbReference type="InterPro" id="IPR018362">
    <property type="entry name" value="CCAAT-binding_factor_CS"/>
</dbReference>